<dbReference type="InterPro" id="IPR007890">
    <property type="entry name" value="CHASE2"/>
</dbReference>
<evidence type="ECO:0000256" key="1">
    <source>
        <dbReference type="SAM" id="Phobius"/>
    </source>
</evidence>
<dbReference type="Pfam" id="PF12770">
    <property type="entry name" value="CHAT"/>
    <property type="match status" value="1"/>
</dbReference>
<organism evidence="3 4">
    <name type="scientific">Lusitaniella coriacea LEGE 07157</name>
    <dbReference type="NCBI Taxonomy" id="945747"/>
    <lineage>
        <taxon>Bacteria</taxon>
        <taxon>Bacillati</taxon>
        <taxon>Cyanobacteriota</taxon>
        <taxon>Cyanophyceae</taxon>
        <taxon>Spirulinales</taxon>
        <taxon>Lusitaniellaceae</taxon>
        <taxon>Lusitaniella</taxon>
    </lineage>
</organism>
<keyword evidence="1" id="KW-0812">Transmembrane</keyword>
<evidence type="ECO:0000313" key="3">
    <source>
        <dbReference type="EMBL" id="MBE9116196.1"/>
    </source>
</evidence>
<proteinExistence type="predicted"/>
<dbReference type="Pfam" id="PF05226">
    <property type="entry name" value="CHASE2"/>
    <property type="match status" value="1"/>
</dbReference>
<gene>
    <name evidence="3" type="ORF">IQ249_09840</name>
</gene>
<reference evidence="3" key="1">
    <citation type="submission" date="2020-10" db="EMBL/GenBank/DDBJ databases">
        <authorList>
            <person name="Castelo-Branco R."/>
            <person name="Eusebio N."/>
            <person name="Adriana R."/>
            <person name="Vieira A."/>
            <person name="Brugerolle De Fraissinette N."/>
            <person name="Rezende De Castro R."/>
            <person name="Schneider M.P."/>
            <person name="Vasconcelos V."/>
            <person name="Leao P.N."/>
        </authorList>
    </citation>
    <scope>NUCLEOTIDE SEQUENCE</scope>
    <source>
        <strain evidence="3">LEGE 07157</strain>
    </source>
</reference>
<name>A0A8J7DW28_9CYAN</name>
<evidence type="ECO:0000313" key="4">
    <source>
        <dbReference type="Proteomes" id="UP000654482"/>
    </source>
</evidence>
<dbReference type="SMART" id="SM01080">
    <property type="entry name" value="CHASE2"/>
    <property type="match status" value="1"/>
</dbReference>
<feature type="transmembrane region" description="Helical" evidence="1">
    <location>
        <begin position="713"/>
        <end position="731"/>
    </location>
</feature>
<dbReference type="InterPro" id="IPR024983">
    <property type="entry name" value="CHAT_dom"/>
</dbReference>
<comment type="caution">
    <text evidence="3">The sequence shown here is derived from an EMBL/GenBank/DDBJ whole genome shotgun (WGS) entry which is preliminary data.</text>
</comment>
<feature type="transmembrane region" description="Helical" evidence="1">
    <location>
        <begin position="764"/>
        <end position="783"/>
    </location>
</feature>
<dbReference type="AlphaFoldDB" id="A0A8J7DW28"/>
<keyword evidence="1" id="KW-0472">Membrane</keyword>
<dbReference type="EMBL" id="JADEWZ010000012">
    <property type="protein sequence ID" value="MBE9116196.1"/>
    <property type="molecule type" value="Genomic_DNA"/>
</dbReference>
<evidence type="ECO:0000259" key="2">
    <source>
        <dbReference type="SMART" id="SM01080"/>
    </source>
</evidence>
<feature type="transmembrane region" description="Helical" evidence="1">
    <location>
        <begin position="738"/>
        <end position="758"/>
    </location>
</feature>
<sequence length="787" mass="88700">MSQLVVLNFGEGSWKDGFPSVTARLWENENRHPTQFTGRLPPAPQLPELYQQWRALYQALSERLRLRQYSLEMEIEFEEDGTPDAVSDVEFEDLCKQLKQQLNRWLDSGFGRIERQLRAKLSWSDEIRIILEVEDEQLRQLPWHLWNFFEDFPKAEIALSTQEYESVPLRPKSTKKVRILAILGNALGIDLRSDRALLEKLPYAETVFLVEPTTKELHKFLWDERGWDILFFAGHSSSRADGATGQLEINGSDSLTIPQLRHALTAAIDRGLQLAIFNSCDGLGLARELGDLDLPQLIVMREPVPDLVAQEFLKNFLTTFSGGNSFYLAVREAREKLQGLEKEFPCACWLPLICQNPTATPPTWWELCNRPTLAPPTPLQPRKKSKIQLSLGSILAISLIIAGSIVGLRSLGLLEPIELKAFDRLMRLRPDEGPDPRLLLITVTGTDVQAQPAQERKSSSLSNNALEQLLDQLDQYEPRVVGLDIYRAAPVEPKYNRLIERFRNDDRFINVCKVADDADNPGIPPPNPIPKDKILERVGFSDVVTDPDGILRRHLLALGPPRKSLCQTQVSLSLQVALRYLADEGMELELEGRRDLRIQDTLLLTLDKNSGGYHHLDAGGFQIPLNYRSTDRIAPQLTLAEALEGNKLTPELVRDRIVLIGTTDKTFRDLHHTPYDRGYLEYTPGVIVQAHAIGQILGAVLDERPLLWWWSKGYEALWICGWSIFGGLVVWRFKSAAIAGFTGGLVLIALCGSCYVLLVRGGWIPLIPPAFAVIATIGTVSIYQRLS</sequence>
<protein>
    <submittedName>
        <fullName evidence="3">CHASE2 domain-containing protein</fullName>
    </submittedName>
</protein>
<keyword evidence="4" id="KW-1185">Reference proteome</keyword>
<dbReference type="Proteomes" id="UP000654482">
    <property type="component" value="Unassembled WGS sequence"/>
</dbReference>
<accession>A0A8J7DW28</accession>
<keyword evidence="1" id="KW-1133">Transmembrane helix</keyword>
<feature type="domain" description="CHASE2" evidence="2">
    <location>
        <begin position="414"/>
        <end position="729"/>
    </location>
</feature>
<dbReference type="RefSeq" id="WP_194029291.1">
    <property type="nucleotide sequence ID" value="NZ_JADEWZ010000012.1"/>
</dbReference>